<name>A0A9Q1EWC5_SYNKA</name>
<organism evidence="2 3">
    <name type="scientific">Synaphobranchus kaupii</name>
    <name type="common">Kaup's arrowtooth eel</name>
    <dbReference type="NCBI Taxonomy" id="118154"/>
    <lineage>
        <taxon>Eukaryota</taxon>
        <taxon>Metazoa</taxon>
        <taxon>Chordata</taxon>
        <taxon>Craniata</taxon>
        <taxon>Vertebrata</taxon>
        <taxon>Euteleostomi</taxon>
        <taxon>Actinopterygii</taxon>
        <taxon>Neopterygii</taxon>
        <taxon>Teleostei</taxon>
        <taxon>Anguilliformes</taxon>
        <taxon>Synaphobranchidae</taxon>
        <taxon>Synaphobranchus</taxon>
    </lineage>
</organism>
<evidence type="ECO:0000313" key="3">
    <source>
        <dbReference type="Proteomes" id="UP001152622"/>
    </source>
</evidence>
<evidence type="ECO:0000313" key="2">
    <source>
        <dbReference type="EMBL" id="KAJ8346238.1"/>
    </source>
</evidence>
<keyword evidence="3" id="KW-1185">Reference proteome</keyword>
<feature type="region of interest" description="Disordered" evidence="1">
    <location>
        <begin position="76"/>
        <end position="114"/>
    </location>
</feature>
<accession>A0A9Q1EWC5</accession>
<reference evidence="2" key="1">
    <citation type="journal article" date="2023" name="Science">
        <title>Genome structures resolve the early diversification of teleost fishes.</title>
        <authorList>
            <person name="Parey E."/>
            <person name="Louis A."/>
            <person name="Montfort J."/>
            <person name="Bouchez O."/>
            <person name="Roques C."/>
            <person name="Iampietro C."/>
            <person name="Lluch J."/>
            <person name="Castinel A."/>
            <person name="Donnadieu C."/>
            <person name="Desvignes T."/>
            <person name="Floi Bucao C."/>
            <person name="Jouanno E."/>
            <person name="Wen M."/>
            <person name="Mejri S."/>
            <person name="Dirks R."/>
            <person name="Jansen H."/>
            <person name="Henkel C."/>
            <person name="Chen W.J."/>
            <person name="Zahm M."/>
            <person name="Cabau C."/>
            <person name="Klopp C."/>
            <person name="Thompson A.W."/>
            <person name="Robinson-Rechavi M."/>
            <person name="Braasch I."/>
            <person name="Lecointre G."/>
            <person name="Bobe J."/>
            <person name="Postlethwait J.H."/>
            <person name="Berthelot C."/>
            <person name="Roest Crollius H."/>
            <person name="Guiguen Y."/>
        </authorList>
    </citation>
    <scope>NUCLEOTIDE SEQUENCE</scope>
    <source>
        <strain evidence="2">WJC10195</strain>
    </source>
</reference>
<feature type="region of interest" description="Disordered" evidence="1">
    <location>
        <begin position="1"/>
        <end position="51"/>
    </location>
</feature>
<gene>
    <name evidence="2" type="ORF">SKAU_G00304310</name>
</gene>
<protein>
    <submittedName>
        <fullName evidence="2">Uncharacterized protein</fullName>
    </submittedName>
</protein>
<dbReference type="AlphaFoldDB" id="A0A9Q1EWC5"/>
<evidence type="ECO:0000256" key="1">
    <source>
        <dbReference type="SAM" id="MobiDB-lite"/>
    </source>
</evidence>
<dbReference type="OrthoDB" id="8964847at2759"/>
<comment type="caution">
    <text evidence="2">The sequence shown here is derived from an EMBL/GenBank/DDBJ whole genome shotgun (WGS) entry which is preliminary data.</text>
</comment>
<proteinExistence type="predicted"/>
<feature type="compositionally biased region" description="Basic and acidic residues" evidence="1">
    <location>
        <begin position="22"/>
        <end position="51"/>
    </location>
</feature>
<feature type="compositionally biased region" description="Basic and acidic residues" evidence="1">
    <location>
        <begin position="92"/>
        <end position="105"/>
    </location>
</feature>
<dbReference type="Proteomes" id="UP001152622">
    <property type="component" value="Chromosome 12"/>
</dbReference>
<dbReference type="EMBL" id="JAINUF010000012">
    <property type="protein sequence ID" value="KAJ8346238.1"/>
    <property type="molecule type" value="Genomic_DNA"/>
</dbReference>
<sequence length="114" mass="13277">MERRAPSYTNVLQPSPDGSDEPAEKRERKEEKETKKKRDFYEKYRNPQKEKETDLIPIRDWETAFRAAIGIRSRVPCQGRDEDDVDLGPDNDGCRDGVPRGRNELRLTQQLSAE</sequence>